<dbReference type="InterPro" id="IPR050765">
    <property type="entry name" value="Riboflavin_Biosynth_HTPR"/>
</dbReference>
<dbReference type="PIRSF" id="PIRSF006769">
    <property type="entry name" value="RibD"/>
    <property type="match status" value="1"/>
</dbReference>
<comment type="cofactor">
    <cofactor evidence="12 15">
        <name>Zn(2+)</name>
        <dbReference type="ChEBI" id="CHEBI:29105"/>
    </cofactor>
    <text evidence="12 15">Binds 1 zinc ion.</text>
</comment>
<evidence type="ECO:0000256" key="12">
    <source>
        <dbReference type="PIRNR" id="PIRNR006769"/>
    </source>
</evidence>
<comment type="function">
    <text evidence="1 12">Converts 2,5-diamino-6-(ribosylamino)-4(3h)-pyrimidinone 5'-phosphate into 5-amino-6-(ribosylamino)-2,4(1h,3h)-pyrimidinedione 5'-phosphate.</text>
</comment>
<feature type="binding site" evidence="14">
    <location>
        <begin position="326"/>
        <end position="332"/>
    </location>
    <ligand>
        <name>NADP(+)</name>
        <dbReference type="ChEBI" id="CHEBI:58349"/>
    </ligand>
</feature>
<feature type="binding site" evidence="14">
    <location>
        <position position="209"/>
    </location>
    <ligand>
        <name>substrate</name>
    </ligand>
</feature>
<feature type="binding site" evidence="15">
    <location>
        <position position="70"/>
    </location>
    <ligand>
        <name>Zn(2+)</name>
        <dbReference type="ChEBI" id="CHEBI:29105"/>
        <note>catalytic</note>
    </ligand>
</feature>
<comment type="catalytic activity">
    <reaction evidence="12">
        <text>2,5-diamino-6-hydroxy-4-(5-phosphoribosylamino)-pyrimidine + H2O + H(+) = 5-amino-6-(5-phospho-D-ribosylamino)uracil + NH4(+)</text>
        <dbReference type="Rhea" id="RHEA:21868"/>
        <dbReference type="ChEBI" id="CHEBI:15377"/>
        <dbReference type="ChEBI" id="CHEBI:15378"/>
        <dbReference type="ChEBI" id="CHEBI:28938"/>
        <dbReference type="ChEBI" id="CHEBI:58453"/>
        <dbReference type="ChEBI" id="CHEBI:58614"/>
        <dbReference type="EC" id="3.5.4.26"/>
    </reaction>
</comment>
<keyword evidence="9 12" id="KW-0521">NADP</keyword>
<evidence type="ECO:0000256" key="4">
    <source>
        <dbReference type="ARBA" id="ARBA00005259"/>
    </source>
</evidence>
<keyword evidence="11" id="KW-0511">Multifunctional enzyme</keyword>
<dbReference type="Pfam" id="PF00383">
    <property type="entry name" value="dCMP_cyt_deam_1"/>
    <property type="match status" value="1"/>
</dbReference>
<evidence type="ECO:0000256" key="13">
    <source>
        <dbReference type="PIRSR" id="PIRSR006769-1"/>
    </source>
</evidence>
<dbReference type="InterPro" id="IPR002125">
    <property type="entry name" value="CMP_dCMP_dom"/>
</dbReference>
<dbReference type="EMBL" id="DSGB01000004">
    <property type="protein sequence ID" value="HER95714.1"/>
    <property type="molecule type" value="Genomic_DNA"/>
</dbReference>
<dbReference type="AlphaFoldDB" id="A0A7V2AZV5"/>
<feature type="binding site" evidence="14">
    <location>
        <position position="195"/>
    </location>
    <ligand>
        <name>NADP(+)</name>
        <dbReference type="ChEBI" id="CHEBI:58349"/>
    </ligand>
</feature>
<protein>
    <recommendedName>
        <fullName evidence="12">Riboflavin biosynthesis protein RibD</fullName>
    </recommendedName>
    <domain>
        <recommendedName>
            <fullName evidence="12">Diaminohydroxyphosphoribosylaminopyrimidine deaminase</fullName>
            <shortName evidence="12">DRAP deaminase</shortName>
            <ecNumber evidence="12">3.5.4.26</ecNumber>
        </recommendedName>
        <alternativeName>
            <fullName evidence="12">Riboflavin-specific deaminase</fullName>
        </alternativeName>
    </domain>
    <domain>
        <recommendedName>
            <fullName evidence="12">5-amino-6-(5-phosphoribosylamino)uracil reductase</fullName>
            <ecNumber evidence="12">1.1.1.193</ecNumber>
        </recommendedName>
        <alternativeName>
            <fullName evidence="12">HTP reductase</fullName>
        </alternativeName>
    </domain>
</protein>
<evidence type="ECO:0000313" key="17">
    <source>
        <dbReference type="EMBL" id="HER95714.1"/>
    </source>
</evidence>
<dbReference type="GO" id="GO:0008835">
    <property type="term" value="F:diaminohydroxyphosphoribosylaminopyrimidine deaminase activity"/>
    <property type="evidence" value="ECO:0007669"/>
    <property type="project" value="UniProtKB-EC"/>
</dbReference>
<dbReference type="SUPFAM" id="SSF53927">
    <property type="entry name" value="Cytidine deaminase-like"/>
    <property type="match status" value="1"/>
</dbReference>
<evidence type="ECO:0000256" key="14">
    <source>
        <dbReference type="PIRSR" id="PIRSR006769-2"/>
    </source>
</evidence>
<evidence type="ECO:0000256" key="15">
    <source>
        <dbReference type="PIRSR" id="PIRSR006769-3"/>
    </source>
</evidence>
<dbReference type="InterPro" id="IPR016192">
    <property type="entry name" value="APOBEC/CMP_deaminase_Zn-bd"/>
</dbReference>
<keyword evidence="8 12" id="KW-0862">Zinc</keyword>
<evidence type="ECO:0000256" key="3">
    <source>
        <dbReference type="ARBA" id="ARBA00004910"/>
    </source>
</evidence>
<feature type="binding site" evidence="15">
    <location>
        <position position="100"/>
    </location>
    <ligand>
        <name>Zn(2+)</name>
        <dbReference type="ChEBI" id="CHEBI:29105"/>
        <note>catalytic</note>
    </ligand>
</feature>
<feature type="binding site" evidence="14">
    <location>
        <position position="179"/>
    </location>
    <ligand>
        <name>NADP(+)</name>
        <dbReference type="ChEBI" id="CHEBI:58349"/>
    </ligand>
</feature>
<dbReference type="CDD" id="cd01284">
    <property type="entry name" value="Riboflavin_deaminase-reductase"/>
    <property type="match status" value="1"/>
</dbReference>
<dbReference type="PANTHER" id="PTHR38011:SF7">
    <property type="entry name" value="2,5-DIAMINO-6-RIBOSYLAMINO-4(3H)-PYRIMIDINONE 5'-PHOSPHATE REDUCTASE"/>
    <property type="match status" value="1"/>
</dbReference>
<evidence type="ECO:0000256" key="10">
    <source>
        <dbReference type="ARBA" id="ARBA00023002"/>
    </source>
</evidence>
<dbReference type="PROSITE" id="PS00903">
    <property type="entry name" value="CYT_DCMP_DEAMINASES_1"/>
    <property type="match status" value="1"/>
</dbReference>
<comment type="pathway">
    <text evidence="2 12">Cofactor biosynthesis; riboflavin biosynthesis; 5-amino-6-(D-ribitylamino)uracil from GTP: step 2/4.</text>
</comment>
<accession>A0A7V2AZV5</accession>
<proteinExistence type="inferred from homology"/>
<evidence type="ECO:0000259" key="16">
    <source>
        <dbReference type="PROSITE" id="PS51747"/>
    </source>
</evidence>
<dbReference type="UniPathway" id="UPA00275">
    <property type="reaction ID" value="UER00401"/>
</dbReference>
<feature type="binding site" evidence="14">
    <location>
        <position position="324"/>
    </location>
    <ligand>
        <name>substrate</name>
    </ligand>
</feature>
<comment type="catalytic activity">
    <reaction evidence="12">
        <text>5-amino-6-(5-phospho-D-ribitylamino)uracil + NADP(+) = 5-amino-6-(5-phospho-D-ribosylamino)uracil + NADPH + H(+)</text>
        <dbReference type="Rhea" id="RHEA:17845"/>
        <dbReference type="ChEBI" id="CHEBI:15378"/>
        <dbReference type="ChEBI" id="CHEBI:57783"/>
        <dbReference type="ChEBI" id="CHEBI:58349"/>
        <dbReference type="ChEBI" id="CHEBI:58421"/>
        <dbReference type="ChEBI" id="CHEBI:58453"/>
        <dbReference type="EC" id="1.1.1.193"/>
    </reaction>
</comment>
<dbReference type="Gene3D" id="3.40.140.10">
    <property type="entry name" value="Cytidine Deaminase, domain 2"/>
    <property type="match status" value="1"/>
</dbReference>
<feature type="binding site" evidence="14">
    <location>
        <position position="221"/>
    </location>
    <ligand>
        <name>NADP(+)</name>
        <dbReference type="ChEBI" id="CHEBI:58349"/>
    </ligand>
</feature>
<feature type="domain" description="CMP/dCMP-type deaminase" evidence="16">
    <location>
        <begin position="20"/>
        <end position="148"/>
    </location>
</feature>
<comment type="similarity">
    <text evidence="4 12">In the N-terminal section; belongs to the cytidine and deoxycytidylate deaminase family.</text>
</comment>
<feature type="binding site" evidence="14">
    <location>
        <position position="193"/>
    </location>
    <ligand>
        <name>substrate</name>
    </ligand>
</feature>
<dbReference type="InterPro" id="IPR002734">
    <property type="entry name" value="RibDG_C"/>
</dbReference>
<dbReference type="GO" id="GO:0008703">
    <property type="term" value="F:5-amino-6-(5-phosphoribosylamino)uracil reductase activity"/>
    <property type="evidence" value="ECO:0007669"/>
    <property type="project" value="UniProtKB-EC"/>
</dbReference>
<dbReference type="SUPFAM" id="SSF53597">
    <property type="entry name" value="Dihydrofolate reductase-like"/>
    <property type="match status" value="1"/>
</dbReference>
<keyword evidence="6 12" id="KW-0686">Riboflavin biosynthesis</keyword>
<organism evidence="17">
    <name type="scientific">Rhodothermus marinus</name>
    <name type="common">Rhodothermus obamensis</name>
    <dbReference type="NCBI Taxonomy" id="29549"/>
    <lineage>
        <taxon>Bacteria</taxon>
        <taxon>Pseudomonadati</taxon>
        <taxon>Rhodothermota</taxon>
        <taxon>Rhodothermia</taxon>
        <taxon>Rhodothermales</taxon>
        <taxon>Rhodothermaceae</taxon>
        <taxon>Rhodothermus</taxon>
    </lineage>
</organism>
<dbReference type="InterPro" id="IPR004794">
    <property type="entry name" value="Eubact_RibD"/>
</dbReference>
<dbReference type="InterPro" id="IPR024072">
    <property type="entry name" value="DHFR-like_dom_sf"/>
</dbReference>
<evidence type="ECO:0000256" key="6">
    <source>
        <dbReference type="ARBA" id="ARBA00022619"/>
    </source>
</evidence>
<name>A0A7V2AZV5_RHOMR</name>
<dbReference type="EC" id="3.5.4.26" evidence="12"/>
<gene>
    <name evidence="17" type="primary">ribD</name>
    <name evidence="17" type="ORF">ENO59_04255</name>
</gene>
<dbReference type="PROSITE" id="PS51747">
    <property type="entry name" value="CYT_DCMP_DEAMINASES_2"/>
    <property type="match status" value="1"/>
</dbReference>
<dbReference type="EC" id="1.1.1.193" evidence="12"/>
<dbReference type="InterPro" id="IPR016193">
    <property type="entry name" value="Cytidine_deaminase-like"/>
</dbReference>
<evidence type="ECO:0000256" key="11">
    <source>
        <dbReference type="ARBA" id="ARBA00023268"/>
    </source>
</evidence>
<feature type="binding site" evidence="15">
    <location>
        <position position="109"/>
    </location>
    <ligand>
        <name>Zn(2+)</name>
        <dbReference type="ChEBI" id="CHEBI:29105"/>
        <note>catalytic</note>
    </ligand>
</feature>
<feature type="binding site" evidence="14">
    <location>
        <position position="225"/>
    </location>
    <ligand>
        <name>NADP(+)</name>
        <dbReference type="ChEBI" id="CHEBI:58349"/>
    </ligand>
</feature>
<comment type="caution">
    <text evidence="17">The sequence shown here is derived from an EMBL/GenBank/DDBJ whole genome shotgun (WGS) entry which is preliminary data.</text>
</comment>
<evidence type="ECO:0000256" key="2">
    <source>
        <dbReference type="ARBA" id="ARBA00004882"/>
    </source>
</evidence>
<keyword evidence="12 17" id="KW-0378">Hydrolase</keyword>
<feature type="binding site" evidence="14">
    <location>
        <position position="232"/>
    </location>
    <ligand>
        <name>substrate</name>
    </ligand>
</feature>
<keyword evidence="10 12" id="KW-0560">Oxidoreductase</keyword>
<comment type="similarity">
    <text evidence="5 12">In the C-terminal section; belongs to the HTP reductase family.</text>
</comment>
<feature type="active site" description="Proton donor" evidence="13">
    <location>
        <position position="72"/>
    </location>
</feature>
<sequence length="392" mass="42608">MDAGWPLAAGLHPGDLTARTEAERYMVRCLELAFRGAGHVSPNPMVGAVLVGANGQVLAEGWHHTYGGPHAERIAIEEALRRHGPEALRQATLYVNLEPCAHYGKTPPCADFILAHGIPRVVVGMVDPFPQVAGRGIARLRTHGVQVEVGVLEAICRRFNEAFVHHVQTGRPLVTLKMAQTLDGFVATRAGQSRWISGKAARVLVHHWRAVLDGVLVGSTTVAMDDPALTVRHVEGRQPVRIVLDRTGTLPPTLRVFTDEQVAATLAVVGPAVQPAYAQSLMQKGGRLWQLPLQAGHLDLAVLLERLGREGGLEGRPMQSVLVEAGPRLATALLCQRLVDRFFLFVAPRLFGGGIALLNDLGIRQIEESITFALHRWTEVGEDLLFIGYLRA</sequence>
<evidence type="ECO:0000256" key="7">
    <source>
        <dbReference type="ARBA" id="ARBA00022723"/>
    </source>
</evidence>
<dbReference type="GO" id="GO:0008270">
    <property type="term" value="F:zinc ion binding"/>
    <property type="evidence" value="ECO:0007669"/>
    <property type="project" value="InterPro"/>
</dbReference>
<comment type="pathway">
    <text evidence="3 12">Cofactor biosynthesis; riboflavin biosynthesis; 5-amino-6-(D-ribitylamino)uracil from GTP: step 3/4.</text>
</comment>
<reference evidence="17" key="1">
    <citation type="journal article" date="2020" name="mSystems">
        <title>Genome- and Community-Level Interaction Insights into Carbon Utilization and Element Cycling Functions of Hydrothermarchaeota in Hydrothermal Sediment.</title>
        <authorList>
            <person name="Zhou Z."/>
            <person name="Liu Y."/>
            <person name="Xu W."/>
            <person name="Pan J."/>
            <person name="Luo Z.H."/>
            <person name="Li M."/>
        </authorList>
    </citation>
    <scope>NUCLEOTIDE SEQUENCE [LARGE SCALE GENOMIC DNA]</scope>
    <source>
        <strain evidence="17">SpSt-143</strain>
    </source>
</reference>
<dbReference type="Gene3D" id="3.40.430.10">
    <property type="entry name" value="Dihydrofolate Reductase, subunit A"/>
    <property type="match status" value="1"/>
</dbReference>
<evidence type="ECO:0000256" key="1">
    <source>
        <dbReference type="ARBA" id="ARBA00002151"/>
    </source>
</evidence>
<evidence type="ECO:0000256" key="8">
    <source>
        <dbReference type="ARBA" id="ARBA00022833"/>
    </source>
</evidence>
<dbReference type="NCBIfam" id="TIGR00326">
    <property type="entry name" value="eubact_ribD"/>
    <property type="match status" value="1"/>
</dbReference>
<dbReference type="Pfam" id="PF01872">
    <property type="entry name" value="RibD_C"/>
    <property type="match status" value="1"/>
</dbReference>
<dbReference type="PANTHER" id="PTHR38011">
    <property type="entry name" value="DIHYDROFOLATE REDUCTASE FAMILY PROTEIN (AFU_ORTHOLOGUE AFUA_8G06820)"/>
    <property type="match status" value="1"/>
</dbReference>
<keyword evidence="7 12" id="KW-0479">Metal-binding</keyword>
<evidence type="ECO:0000256" key="9">
    <source>
        <dbReference type="ARBA" id="ARBA00022857"/>
    </source>
</evidence>
<evidence type="ECO:0000256" key="5">
    <source>
        <dbReference type="ARBA" id="ARBA00007417"/>
    </source>
</evidence>
<feature type="binding site" evidence="14">
    <location>
        <position position="229"/>
    </location>
    <ligand>
        <name>substrate</name>
    </ligand>
</feature>
<dbReference type="GO" id="GO:0009231">
    <property type="term" value="P:riboflavin biosynthetic process"/>
    <property type="evidence" value="ECO:0007669"/>
    <property type="project" value="UniProtKB-UniPathway"/>
</dbReference>